<dbReference type="SUPFAM" id="SSF47802">
    <property type="entry name" value="DNA polymerase beta, N-terminal domain-like"/>
    <property type="match status" value="1"/>
</dbReference>
<reference evidence="4 5" key="1">
    <citation type="submission" date="2018-08" db="EMBL/GenBank/DDBJ databases">
        <title>Genomic Encyclopedia of Type Strains, Phase IV (KMG-IV): sequencing the most valuable type-strain genomes for metagenomic binning, comparative biology and taxonomic classification.</title>
        <authorList>
            <person name="Goeker M."/>
        </authorList>
    </citation>
    <scope>NUCLEOTIDE SEQUENCE [LARGE SCALE GENOMIC DNA]</scope>
    <source>
        <strain evidence="4 5">DSM 23923</strain>
    </source>
</reference>
<dbReference type="InterPro" id="IPR022312">
    <property type="entry name" value="DNA_pol_X"/>
</dbReference>
<evidence type="ECO:0000256" key="1">
    <source>
        <dbReference type="ARBA" id="ARBA00022634"/>
    </source>
</evidence>
<dbReference type="InterPro" id="IPR010994">
    <property type="entry name" value="RuvA_2-like"/>
</dbReference>
<feature type="domain" description="Helix-hairpin-helix DNA-binding motif class 1" evidence="3">
    <location>
        <begin position="125"/>
        <end position="144"/>
    </location>
</feature>
<name>A0A347ZVH6_9CHLR</name>
<sequence length="155" mass="16639">MDNLEIAAIFKRIAILAEIKGEDRFKVSAYERAADSIAVLTEDLGQLDEKELVALPGIGKAIAAKIHELTSTGKLEFLEKLEAEIPAGLIDLIAIPDVGPRKAALFWKELGITSVAELEQAAREGKLRALPGLGEKSEARILMGIETLKGSGKAH</sequence>
<dbReference type="InterPro" id="IPR010996">
    <property type="entry name" value="HHH_MUS81"/>
</dbReference>
<dbReference type="Pfam" id="PF14520">
    <property type="entry name" value="HHH_5"/>
    <property type="match status" value="1"/>
</dbReference>
<dbReference type="SUPFAM" id="SSF47781">
    <property type="entry name" value="RuvA domain 2-like"/>
    <property type="match status" value="1"/>
</dbReference>
<feature type="domain" description="Helix-hairpin-helix DNA-binding motif class 1" evidence="3">
    <location>
        <begin position="50"/>
        <end position="69"/>
    </location>
</feature>
<dbReference type="Gene3D" id="1.10.150.20">
    <property type="entry name" value="5' to 3' exonuclease, C-terminal subdomain"/>
    <property type="match status" value="1"/>
</dbReference>
<dbReference type="GO" id="GO:0003677">
    <property type="term" value="F:DNA binding"/>
    <property type="evidence" value="ECO:0007669"/>
    <property type="project" value="InterPro"/>
</dbReference>
<dbReference type="AlphaFoldDB" id="A0A347ZVH6"/>
<evidence type="ECO:0000259" key="3">
    <source>
        <dbReference type="SMART" id="SM00278"/>
    </source>
</evidence>
<evidence type="ECO:0000313" key="4">
    <source>
        <dbReference type="EMBL" id="REG07004.1"/>
    </source>
</evidence>
<keyword evidence="1" id="KW-0237">DNA synthesis</keyword>
<comment type="caution">
    <text evidence="4">The sequence shown here is derived from an EMBL/GenBank/DDBJ whole genome shotgun (WGS) entry which is preliminary data.</text>
</comment>
<accession>A0A347ZVH6</accession>
<dbReference type="RefSeq" id="WP_116225485.1">
    <property type="nucleotide sequence ID" value="NZ_AP018437.1"/>
</dbReference>
<protein>
    <submittedName>
        <fullName evidence="4">Helix-hairpin-helix protein</fullName>
    </submittedName>
</protein>
<proteinExistence type="predicted"/>
<dbReference type="InterPro" id="IPR003583">
    <property type="entry name" value="Hlx-hairpin-Hlx_DNA-bd_motif"/>
</dbReference>
<dbReference type="Pfam" id="PF14716">
    <property type="entry name" value="HHH_8"/>
    <property type="match status" value="1"/>
</dbReference>
<feature type="domain" description="Helix-hairpin-helix DNA-binding motif class 1" evidence="3">
    <location>
        <begin position="90"/>
        <end position="109"/>
    </location>
</feature>
<dbReference type="InterPro" id="IPR027421">
    <property type="entry name" value="DNA_pol_lamdba_lyase_dom_sf"/>
</dbReference>
<dbReference type="EMBL" id="QUMS01000003">
    <property type="protein sequence ID" value="REG07004.1"/>
    <property type="molecule type" value="Genomic_DNA"/>
</dbReference>
<dbReference type="Proteomes" id="UP000256388">
    <property type="component" value="Unassembled WGS sequence"/>
</dbReference>
<keyword evidence="5" id="KW-1185">Reference proteome</keyword>
<dbReference type="PANTHER" id="PTHR11276">
    <property type="entry name" value="DNA POLYMERASE TYPE-X FAMILY MEMBER"/>
    <property type="match status" value="1"/>
</dbReference>
<dbReference type="PANTHER" id="PTHR11276:SF28">
    <property type="entry name" value="DNA POLYMERASE LAMBDA"/>
    <property type="match status" value="1"/>
</dbReference>
<dbReference type="GO" id="GO:0003887">
    <property type="term" value="F:DNA-directed DNA polymerase activity"/>
    <property type="evidence" value="ECO:0007669"/>
    <property type="project" value="InterPro"/>
</dbReference>
<evidence type="ECO:0000313" key="5">
    <source>
        <dbReference type="Proteomes" id="UP000256388"/>
    </source>
</evidence>
<dbReference type="Gene3D" id="1.10.150.110">
    <property type="entry name" value="DNA polymerase beta, N-terminal domain-like"/>
    <property type="match status" value="1"/>
</dbReference>
<keyword evidence="2" id="KW-0235">DNA replication</keyword>
<dbReference type="SMART" id="SM00278">
    <property type="entry name" value="HhH1"/>
    <property type="match status" value="3"/>
</dbReference>
<evidence type="ECO:0000256" key="2">
    <source>
        <dbReference type="ARBA" id="ARBA00022705"/>
    </source>
</evidence>
<organism evidence="4 5">
    <name type="scientific">Pelolinea submarina</name>
    <dbReference type="NCBI Taxonomy" id="913107"/>
    <lineage>
        <taxon>Bacteria</taxon>
        <taxon>Bacillati</taxon>
        <taxon>Chloroflexota</taxon>
        <taxon>Anaerolineae</taxon>
        <taxon>Anaerolineales</taxon>
        <taxon>Anaerolineaceae</taxon>
        <taxon>Pelolinea</taxon>
    </lineage>
</organism>
<gene>
    <name evidence="4" type="ORF">DFR64_2206</name>
</gene>
<dbReference type="GO" id="GO:0006281">
    <property type="term" value="P:DNA repair"/>
    <property type="evidence" value="ECO:0007669"/>
    <property type="project" value="InterPro"/>
</dbReference>
<dbReference type="OrthoDB" id="9808747at2"/>